<gene>
    <name evidence="2" type="ORF">G2W53_005263</name>
</gene>
<feature type="compositionally biased region" description="Polar residues" evidence="1">
    <location>
        <begin position="125"/>
        <end position="147"/>
    </location>
</feature>
<comment type="caution">
    <text evidence="2">The sequence shown here is derived from an EMBL/GenBank/DDBJ whole genome shotgun (WGS) entry which is preliminary data.</text>
</comment>
<dbReference type="EMBL" id="JAAIUW010000002">
    <property type="protein sequence ID" value="KAF7842965.1"/>
    <property type="molecule type" value="Genomic_DNA"/>
</dbReference>
<sequence length="510" mass="56829">MHQTRHRSASNIRNHKIAQFRRRSSKDIPDPTTTHTHISQEVSTKISLTPSVLDTKLIEPPQQTADLAEQAAELRTRDIHMNDAINQSFRITLQHNAPTVEILSKPKSLKRTPTLRFQDRAPTKSPDNTSNPSPMLISNNGTTTSRPNGKLDSPIGVHFDPPRIGLLPTDKDLLRPARPIRAAKDVRHISNLGQEALDDDSRGRDAAMITIVKIPISPLPKLPNADSPTLSLVPSLIHTKVIREVALNPIPQPSLQEIHEKARLNQVPPKGHRMSTVPEDVEAILRDTLTRMARARATIPLTAIASSKKLIMHHLPHKEANPLGHINPPNALPGPSTSVDRAHAVSSPTTRRRNFREQPPNLSIRQESTKPPNVPRAIRTTELSNRELTSLLINLHKRRTTKRRITTTPNVTPKQSEPTIIDAPALPFLNFRPNPVNLLPKNRVKIHSTNTSAPIITPTILALKHLAAEVVRLVFDLPPHLHDESLIFGKRLTPNPPKSRGKHIVFQLME</sequence>
<keyword evidence="3" id="KW-1185">Reference proteome</keyword>
<dbReference type="AlphaFoldDB" id="A0A834XCW7"/>
<accession>A0A834XCW7</accession>
<protein>
    <submittedName>
        <fullName evidence="2">Putative ribonuclease H protein</fullName>
    </submittedName>
</protein>
<feature type="region of interest" description="Disordered" evidence="1">
    <location>
        <begin position="111"/>
        <end position="157"/>
    </location>
</feature>
<feature type="compositionally biased region" description="Polar residues" evidence="1">
    <location>
        <begin position="360"/>
        <end position="371"/>
    </location>
</feature>
<proteinExistence type="predicted"/>
<reference evidence="2" key="1">
    <citation type="submission" date="2020-09" db="EMBL/GenBank/DDBJ databases">
        <title>Genome-Enabled Discovery of Anthraquinone Biosynthesis in Senna tora.</title>
        <authorList>
            <person name="Kang S.-H."/>
            <person name="Pandey R.P."/>
            <person name="Lee C.-M."/>
            <person name="Sim J.-S."/>
            <person name="Jeong J.-T."/>
            <person name="Choi B.-S."/>
            <person name="Jung M."/>
            <person name="Ginzburg D."/>
            <person name="Zhao K."/>
            <person name="Won S.Y."/>
            <person name="Oh T.-J."/>
            <person name="Yu Y."/>
            <person name="Kim N.-H."/>
            <person name="Lee O.R."/>
            <person name="Lee T.-H."/>
            <person name="Bashyal P."/>
            <person name="Kim T.-S."/>
            <person name="Lee W.-H."/>
            <person name="Kawkins C."/>
            <person name="Kim C.-K."/>
            <person name="Kim J.S."/>
            <person name="Ahn B.O."/>
            <person name="Rhee S.Y."/>
            <person name="Sohng J.K."/>
        </authorList>
    </citation>
    <scope>NUCLEOTIDE SEQUENCE</scope>
    <source>
        <tissue evidence="2">Leaf</tissue>
    </source>
</reference>
<feature type="compositionally biased region" description="Polar residues" evidence="1">
    <location>
        <begin position="31"/>
        <end position="43"/>
    </location>
</feature>
<name>A0A834XCW7_9FABA</name>
<evidence type="ECO:0000313" key="2">
    <source>
        <dbReference type="EMBL" id="KAF7842965.1"/>
    </source>
</evidence>
<organism evidence="2 3">
    <name type="scientific">Senna tora</name>
    <dbReference type="NCBI Taxonomy" id="362788"/>
    <lineage>
        <taxon>Eukaryota</taxon>
        <taxon>Viridiplantae</taxon>
        <taxon>Streptophyta</taxon>
        <taxon>Embryophyta</taxon>
        <taxon>Tracheophyta</taxon>
        <taxon>Spermatophyta</taxon>
        <taxon>Magnoliopsida</taxon>
        <taxon>eudicotyledons</taxon>
        <taxon>Gunneridae</taxon>
        <taxon>Pentapetalae</taxon>
        <taxon>rosids</taxon>
        <taxon>fabids</taxon>
        <taxon>Fabales</taxon>
        <taxon>Fabaceae</taxon>
        <taxon>Caesalpinioideae</taxon>
        <taxon>Cassia clade</taxon>
        <taxon>Senna</taxon>
    </lineage>
</organism>
<feature type="compositionally biased region" description="Basic residues" evidence="1">
    <location>
        <begin position="1"/>
        <end position="24"/>
    </location>
</feature>
<dbReference type="Proteomes" id="UP000634136">
    <property type="component" value="Unassembled WGS sequence"/>
</dbReference>
<evidence type="ECO:0000313" key="3">
    <source>
        <dbReference type="Proteomes" id="UP000634136"/>
    </source>
</evidence>
<feature type="region of interest" description="Disordered" evidence="1">
    <location>
        <begin position="328"/>
        <end position="375"/>
    </location>
</feature>
<feature type="region of interest" description="Disordered" evidence="1">
    <location>
        <begin position="1"/>
        <end position="43"/>
    </location>
</feature>
<evidence type="ECO:0000256" key="1">
    <source>
        <dbReference type="SAM" id="MobiDB-lite"/>
    </source>
</evidence>